<dbReference type="SUPFAM" id="SSF48403">
    <property type="entry name" value="Ankyrin repeat"/>
    <property type="match status" value="1"/>
</dbReference>
<evidence type="ECO:0000259" key="5">
    <source>
        <dbReference type="Pfam" id="PF14420"/>
    </source>
</evidence>
<accession>A0A167MCB7</accession>
<evidence type="ECO:0000256" key="4">
    <source>
        <dbReference type="SAM" id="MobiDB-lite"/>
    </source>
</evidence>
<dbReference type="InterPro" id="IPR036770">
    <property type="entry name" value="Ankyrin_rpt-contain_sf"/>
</dbReference>
<dbReference type="PROSITE" id="PS50088">
    <property type="entry name" value="ANK_REPEAT"/>
    <property type="match status" value="3"/>
</dbReference>
<feature type="repeat" description="ANK" evidence="3">
    <location>
        <begin position="544"/>
        <end position="578"/>
    </location>
</feature>
<feature type="region of interest" description="Disordered" evidence="4">
    <location>
        <begin position="1"/>
        <end position="24"/>
    </location>
</feature>
<organism evidence="6 7">
    <name type="scientific">Cordyceps fumosorosea (strain ARSEF 2679)</name>
    <name type="common">Isaria fumosorosea</name>
    <dbReference type="NCBI Taxonomy" id="1081104"/>
    <lineage>
        <taxon>Eukaryota</taxon>
        <taxon>Fungi</taxon>
        <taxon>Dikarya</taxon>
        <taxon>Ascomycota</taxon>
        <taxon>Pezizomycotina</taxon>
        <taxon>Sordariomycetes</taxon>
        <taxon>Hypocreomycetidae</taxon>
        <taxon>Hypocreales</taxon>
        <taxon>Cordycipitaceae</taxon>
        <taxon>Cordyceps</taxon>
    </lineage>
</organism>
<sequence length="716" mass="80260">MDSTTHQLLPVDANGGEGPELPDPYAAYRVSIHALHQQNYDDHASYAASFPTSATTTDNHTTEPVPNGPITDAGLVQGPFTDLLREGWATSDGDFFLSDFATTSHELPPDESSQEVVATSLAVDSPNHIAIAPLQSTPQPSQQEWNSKKLILKRLYIEEKKTAREIVEIMKLQHNFHASIDHYRSKFRKWEFMKYLGRDEKRKIVQIMNWRRRMEGKETEFFVDNQRVSEEKIARFIRTYGNPASAPPDDLEVFEAFRSHEFEVNLECFQRRAFLLLAAEHSTRVPAVACHDCGFLYASVSQNSLASIFEGTLPILDMTDSLLVAVLRLAIQNRDDALVKHLVHRCQQPELAQRIHRHLFCVALQHDRGTLFCQLLLHGLDVNAVDGGRATANRSLLAQAHRTLREFIMARLDSNDNMNDTARVMGFMYRTGVMTPDFWKDKVLWKALRNGRADVLRACLLQPTNAVLDIDALIKKAAKIRRIIQETGSSETAAVLVAAASHNRHYLVSEKGAAVLHLATSLLLANEVRLLLEGGVDVNEKTEMGETALHIIAGLPSDGNHVAKILIDRGADVTATDSVGDTVLHKAARHKWEHWQKDFALMLLEKGADINALNHRRETPLIAAAQNPDFGAATEAMKWLLQNRANPSALDCDGNSAVTYYKSRAWVNQLGAWEGSTMLEQPWNWSALGEQQETWETSQRADLLRDLLRSLGFPPM</sequence>
<comment type="caution">
    <text evidence="6">The sequence shown here is derived from an EMBL/GenBank/DDBJ whole genome shotgun (WGS) entry which is preliminary data.</text>
</comment>
<keyword evidence="7" id="KW-1185">Reference proteome</keyword>
<dbReference type="Gene3D" id="1.25.40.20">
    <property type="entry name" value="Ankyrin repeat-containing domain"/>
    <property type="match status" value="1"/>
</dbReference>
<dbReference type="GeneID" id="30024713"/>
<feature type="repeat" description="ANK" evidence="3">
    <location>
        <begin position="579"/>
        <end position="615"/>
    </location>
</feature>
<dbReference type="STRING" id="1081104.A0A167MCB7"/>
<dbReference type="Pfam" id="PF14420">
    <property type="entry name" value="Clr5"/>
    <property type="match status" value="1"/>
</dbReference>
<dbReference type="AlphaFoldDB" id="A0A167MCB7"/>
<dbReference type="EMBL" id="AZHB01000030">
    <property type="protein sequence ID" value="OAA54194.1"/>
    <property type="molecule type" value="Genomic_DNA"/>
</dbReference>
<proteinExistence type="predicted"/>
<evidence type="ECO:0000256" key="2">
    <source>
        <dbReference type="ARBA" id="ARBA00023043"/>
    </source>
</evidence>
<dbReference type="PANTHER" id="PTHR24198:SF165">
    <property type="entry name" value="ANKYRIN REPEAT-CONTAINING PROTEIN-RELATED"/>
    <property type="match status" value="1"/>
</dbReference>
<dbReference type="PANTHER" id="PTHR24198">
    <property type="entry name" value="ANKYRIN REPEAT AND PROTEIN KINASE DOMAIN-CONTAINING PROTEIN"/>
    <property type="match status" value="1"/>
</dbReference>
<dbReference type="InterPro" id="IPR025676">
    <property type="entry name" value="Clr5_dom"/>
</dbReference>
<evidence type="ECO:0000313" key="6">
    <source>
        <dbReference type="EMBL" id="OAA54194.1"/>
    </source>
</evidence>
<name>A0A167MCB7_CORFA</name>
<keyword evidence="1" id="KW-0677">Repeat</keyword>
<evidence type="ECO:0000313" key="7">
    <source>
        <dbReference type="Proteomes" id="UP000076744"/>
    </source>
</evidence>
<dbReference type="PROSITE" id="PS50297">
    <property type="entry name" value="ANK_REP_REGION"/>
    <property type="match status" value="1"/>
</dbReference>
<dbReference type="InterPro" id="IPR002110">
    <property type="entry name" value="Ankyrin_rpt"/>
</dbReference>
<evidence type="ECO:0000256" key="1">
    <source>
        <dbReference type="ARBA" id="ARBA00022737"/>
    </source>
</evidence>
<evidence type="ECO:0000256" key="3">
    <source>
        <dbReference type="PROSITE-ProRule" id="PRU00023"/>
    </source>
</evidence>
<feature type="repeat" description="ANK" evidence="3">
    <location>
        <begin position="511"/>
        <end position="543"/>
    </location>
</feature>
<dbReference type="Proteomes" id="UP000076744">
    <property type="component" value="Unassembled WGS sequence"/>
</dbReference>
<gene>
    <name evidence="6" type="ORF">ISF_08421</name>
</gene>
<dbReference type="OrthoDB" id="823504at2759"/>
<protein>
    <submittedName>
        <fullName evidence="6">Ankyrin repeat-containing domain protein</fullName>
    </submittedName>
</protein>
<dbReference type="SMART" id="SM00248">
    <property type="entry name" value="ANK"/>
    <property type="match status" value="5"/>
</dbReference>
<feature type="domain" description="Clr5" evidence="5">
    <location>
        <begin position="142"/>
        <end position="194"/>
    </location>
</feature>
<dbReference type="Pfam" id="PF12796">
    <property type="entry name" value="Ank_2"/>
    <property type="match status" value="1"/>
</dbReference>
<dbReference type="RefSeq" id="XP_018700767.1">
    <property type="nucleotide sequence ID" value="XM_018852024.1"/>
</dbReference>
<reference evidence="6 7" key="1">
    <citation type="journal article" date="2016" name="Genome Biol. Evol.">
        <title>Divergent and convergent evolution of fungal pathogenicity.</title>
        <authorList>
            <person name="Shang Y."/>
            <person name="Xiao G."/>
            <person name="Zheng P."/>
            <person name="Cen K."/>
            <person name="Zhan S."/>
            <person name="Wang C."/>
        </authorList>
    </citation>
    <scope>NUCLEOTIDE SEQUENCE [LARGE SCALE GENOMIC DNA]</scope>
    <source>
        <strain evidence="6 7">ARSEF 2679</strain>
    </source>
</reference>
<keyword evidence="2 3" id="KW-0040">ANK repeat</keyword>